<evidence type="ECO:0000259" key="7">
    <source>
        <dbReference type="Pfam" id="PF05840"/>
    </source>
</evidence>
<dbReference type="EMBL" id="CP001154">
    <property type="protein sequence ID" value="ACO75603.1"/>
    <property type="molecule type" value="Genomic_DNA"/>
</dbReference>
<dbReference type="Proteomes" id="UP000002010">
    <property type="component" value="Chromosome"/>
</dbReference>
<keyword evidence="6" id="KW-0378">Hydrolase</keyword>
<dbReference type="InterPro" id="IPR008766">
    <property type="entry name" value="Replication_gene_A-like"/>
</dbReference>
<keyword evidence="5" id="KW-0255">Endonuclease</keyword>
<sequence>MIATADPVRLQTWRMDAAYRAKMLAGMPEGLHRAWSHACERTFFNPAMPQGEARRRANIGLRRRSQHARKVASKLPLVVDHDQVDGKAREVARAARLQLSRAGRHFDADASWEAVEQMAEQLELPLPEVDDVRVTALGLLHRVTDDRFWLRRVRVASARRREQLERAFGCVHRKSGVYVSHDNMVWSRGRKRRNSDLMAMTRMVSSAGDDVPMEQVVAASVANPAIRRNELMARIAGVERLSQDAGHRAVFLTLTAPSAFHARLHSGRRNPAWNGSNVREAQKWLSKRWARVRACFSRKGLGVYGLRIAEPHHDGTPHWHVLVFGPQPQLREAVAATLRYWRKDYAEELTTEAARRARALAKPIDPARGSASGYVVKYVCKNVDGAGVLDGDFESGLDAAVSAERVRAWASVWGIRQFQFFGTPSVTLWREARRAREQRTGTAIDAVIEAADAGQWDLFTKAMESHPAELVKSTTVNDFGELGEKIVGIVDPATGVVLTTHDKVWRMVRTPVIPGRDGDRPDAADSRAWTGVNNCTVPKKLLKSSRGKGQDGPQQAVPAHQIVRDVKLTAGRPGRKMNRSTGMKKPFISTWRARHE</sequence>
<proteinExistence type="inferred from homology"/>
<organism evidence="8 9">
    <name type="scientific">Laribacter hongkongensis (strain HLHK9)</name>
    <dbReference type="NCBI Taxonomy" id="557598"/>
    <lineage>
        <taxon>Bacteria</taxon>
        <taxon>Pseudomonadati</taxon>
        <taxon>Pseudomonadota</taxon>
        <taxon>Betaproteobacteria</taxon>
        <taxon>Neisseriales</taxon>
        <taxon>Aquaspirillaceae</taxon>
        <taxon>Laribacter</taxon>
    </lineage>
</organism>
<keyword evidence="9" id="KW-1185">Reference proteome</keyword>
<evidence type="ECO:0000256" key="6">
    <source>
        <dbReference type="ARBA" id="ARBA00022801"/>
    </source>
</evidence>
<comment type="similarity">
    <text evidence="2">Belongs to the phage GPA family.</text>
</comment>
<dbReference type="eggNOG" id="ENOG502Z7TX">
    <property type="taxonomic scope" value="Bacteria"/>
</dbReference>
<dbReference type="Pfam" id="PF05840">
    <property type="entry name" value="Phage_GPA"/>
    <property type="match status" value="1"/>
</dbReference>
<dbReference type="KEGG" id="lhk:LHK_02622"/>
<gene>
    <name evidence="8" type="ordered locus">LHK_02622</name>
</gene>
<dbReference type="RefSeq" id="WP_012698067.1">
    <property type="nucleotide sequence ID" value="NC_012559.1"/>
</dbReference>
<keyword evidence="3" id="KW-0235">DNA replication</keyword>
<name>C1DCI4_LARHH</name>
<dbReference type="GO" id="GO:0016787">
    <property type="term" value="F:hydrolase activity"/>
    <property type="evidence" value="ECO:0007669"/>
    <property type="project" value="UniProtKB-KW"/>
</dbReference>
<evidence type="ECO:0000256" key="5">
    <source>
        <dbReference type="ARBA" id="ARBA00022759"/>
    </source>
</evidence>
<dbReference type="AlphaFoldDB" id="C1DCI4"/>
<feature type="domain" description="Replication gene A protein-like" evidence="7">
    <location>
        <begin position="138"/>
        <end position="385"/>
    </location>
</feature>
<evidence type="ECO:0000256" key="4">
    <source>
        <dbReference type="ARBA" id="ARBA00022722"/>
    </source>
</evidence>
<evidence type="ECO:0000313" key="9">
    <source>
        <dbReference type="Proteomes" id="UP000002010"/>
    </source>
</evidence>
<comment type="function">
    <text evidence="1">Possible endonuclease which induces a single-strand cut and initiates DNA replication.</text>
</comment>
<dbReference type="GO" id="GO:0004519">
    <property type="term" value="F:endonuclease activity"/>
    <property type="evidence" value="ECO:0007669"/>
    <property type="project" value="UniProtKB-KW"/>
</dbReference>
<protein>
    <submittedName>
        <fullName evidence="8">Phage replication protein A</fullName>
    </submittedName>
</protein>
<accession>C1DCI4</accession>
<evidence type="ECO:0000256" key="2">
    <source>
        <dbReference type="ARBA" id="ARBA00009260"/>
    </source>
</evidence>
<evidence type="ECO:0000256" key="3">
    <source>
        <dbReference type="ARBA" id="ARBA00022705"/>
    </source>
</evidence>
<dbReference type="GO" id="GO:0006260">
    <property type="term" value="P:DNA replication"/>
    <property type="evidence" value="ECO:0007669"/>
    <property type="project" value="UniProtKB-KW"/>
</dbReference>
<keyword evidence="4" id="KW-0540">Nuclease</keyword>
<evidence type="ECO:0000313" key="8">
    <source>
        <dbReference type="EMBL" id="ACO75603.1"/>
    </source>
</evidence>
<dbReference type="STRING" id="557598.LHK_02622"/>
<evidence type="ECO:0000256" key="1">
    <source>
        <dbReference type="ARBA" id="ARBA00003293"/>
    </source>
</evidence>
<reference evidence="8 9" key="1">
    <citation type="journal article" date="2009" name="PLoS Genet.">
        <title>The complete genome and proteome of Laribacter hongkongensis reveal potential mechanisms for adaptations to different temperatures and habitats.</title>
        <authorList>
            <person name="Woo P.C."/>
            <person name="Lau S.K."/>
            <person name="Tse H."/>
            <person name="Teng J.L."/>
            <person name="Curreem S.O."/>
            <person name="Tsang A.K."/>
            <person name="Fan R.Y."/>
            <person name="Wong G.K."/>
            <person name="Huang Y."/>
            <person name="Loman N.J."/>
            <person name="Snyder L.A."/>
            <person name="Cai J.J."/>
            <person name="Huang J.D."/>
            <person name="Mak W."/>
            <person name="Pallen M.J."/>
            <person name="Lok S."/>
            <person name="Yuen K.Y."/>
        </authorList>
    </citation>
    <scope>NUCLEOTIDE SEQUENCE [LARGE SCALE GENOMIC DNA]</scope>
    <source>
        <strain evidence="8 9">HLHK9</strain>
    </source>
</reference>
<dbReference type="HOGENOM" id="CLU_013772_3_2_4"/>